<feature type="transmembrane region" description="Helical" evidence="10">
    <location>
        <begin position="330"/>
        <end position="349"/>
    </location>
</feature>
<comment type="subcellular location">
    <subcellularLocation>
        <location evidence="1 10">Cell membrane</location>
        <topology evidence="1 10">Multi-pass membrane protein</topology>
    </subcellularLocation>
</comment>
<dbReference type="GO" id="GO:0005549">
    <property type="term" value="F:odorant binding"/>
    <property type="evidence" value="ECO:0007669"/>
    <property type="project" value="InterPro"/>
</dbReference>
<gene>
    <name evidence="11" type="ORF">PARMNEM_LOCUS17417</name>
</gene>
<dbReference type="PANTHER" id="PTHR21137">
    <property type="entry name" value="ODORANT RECEPTOR"/>
    <property type="match status" value="1"/>
</dbReference>
<dbReference type="PANTHER" id="PTHR21137:SF35">
    <property type="entry name" value="ODORANT RECEPTOR 19A-RELATED"/>
    <property type="match status" value="1"/>
</dbReference>
<evidence type="ECO:0000256" key="6">
    <source>
        <dbReference type="ARBA" id="ARBA00022989"/>
    </source>
</evidence>
<evidence type="ECO:0000256" key="3">
    <source>
        <dbReference type="ARBA" id="ARBA00022606"/>
    </source>
</evidence>
<evidence type="ECO:0000256" key="7">
    <source>
        <dbReference type="ARBA" id="ARBA00023136"/>
    </source>
</evidence>
<evidence type="ECO:0000256" key="5">
    <source>
        <dbReference type="ARBA" id="ARBA00022725"/>
    </source>
</evidence>
<dbReference type="AlphaFoldDB" id="A0AAV1LW75"/>
<comment type="similarity">
    <text evidence="10">Belongs to the insect chemoreceptor superfamily. Heteromeric odorant receptor channel (TC 1.A.69) family.</text>
</comment>
<dbReference type="Proteomes" id="UP001314205">
    <property type="component" value="Unassembled WGS sequence"/>
</dbReference>
<keyword evidence="2" id="KW-1003">Cell membrane</keyword>
<comment type="caution">
    <text evidence="10">Lacks conserved residue(s) required for the propagation of feature annotation.</text>
</comment>
<accession>A0AAV1LW75</accession>
<dbReference type="EMBL" id="CAVLGL010000104">
    <property type="protein sequence ID" value="CAK1598429.1"/>
    <property type="molecule type" value="Genomic_DNA"/>
</dbReference>
<feature type="transmembrane region" description="Helical" evidence="10">
    <location>
        <begin position="190"/>
        <end position="211"/>
    </location>
</feature>
<evidence type="ECO:0000256" key="2">
    <source>
        <dbReference type="ARBA" id="ARBA00022475"/>
    </source>
</evidence>
<evidence type="ECO:0000256" key="4">
    <source>
        <dbReference type="ARBA" id="ARBA00022692"/>
    </source>
</evidence>
<evidence type="ECO:0000313" key="11">
    <source>
        <dbReference type="EMBL" id="CAK1598429.1"/>
    </source>
</evidence>
<keyword evidence="9 10" id="KW-0807">Transducer</keyword>
<protein>
    <recommendedName>
        <fullName evidence="10">Odorant receptor</fullName>
    </recommendedName>
</protein>
<organism evidence="11 12">
    <name type="scientific">Parnassius mnemosyne</name>
    <name type="common">clouded apollo</name>
    <dbReference type="NCBI Taxonomy" id="213953"/>
    <lineage>
        <taxon>Eukaryota</taxon>
        <taxon>Metazoa</taxon>
        <taxon>Ecdysozoa</taxon>
        <taxon>Arthropoda</taxon>
        <taxon>Hexapoda</taxon>
        <taxon>Insecta</taxon>
        <taxon>Pterygota</taxon>
        <taxon>Neoptera</taxon>
        <taxon>Endopterygota</taxon>
        <taxon>Lepidoptera</taxon>
        <taxon>Glossata</taxon>
        <taxon>Ditrysia</taxon>
        <taxon>Papilionoidea</taxon>
        <taxon>Papilionidae</taxon>
        <taxon>Parnassiinae</taxon>
        <taxon>Parnassini</taxon>
        <taxon>Parnassius</taxon>
        <taxon>Driopa</taxon>
    </lineage>
</organism>
<dbReference type="InterPro" id="IPR004117">
    <property type="entry name" value="7tm6_olfct_rcpt"/>
</dbReference>
<evidence type="ECO:0000256" key="9">
    <source>
        <dbReference type="ARBA" id="ARBA00023224"/>
    </source>
</evidence>
<evidence type="ECO:0000256" key="8">
    <source>
        <dbReference type="ARBA" id="ARBA00023170"/>
    </source>
</evidence>
<keyword evidence="3 10" id="KW-0716">Sensory transduction</keyword>
<comment type="caution">
    <text evidence="11">The sequence shown here is derived from an EMBL/GenBank/DDBJ whole genome shotgun (WGS) entry which is preliminary data.</text>
</comment>
<evidence type="ECO:0000313" key="12">
    <source>
        <dbReference type="Proteomes" id="UP001314205"/>
    </source>
</evidence>
<proteinExistence type="inferred from homology"/>
<dbReference type="GO" id="GO:0004984">
    <property type="term" value="F:olfactory receptor activity"/>
    <property type="evidence" value="ECO:0007669"/>
    <property type="project" value="InterPro"/>
</dbReference>
<keyword evidence="5 10" id="KW-0552">Olfaction</keyword>
<name>A0AAV1LW75_9NEOP</name>
<keyword evidence="4 10" id="KW-0812">Transmembrane</keyword>
<keyword evidence="7 10" id="KW-0472">Membrane</keyword>
<feature type="transmembrane region" description="Helical" evidence="10">
    <location>
        <begin position="137"/>
        <end position="155"/>
    </location>
</feature>
<reference evidence="11 12" key="1">
    <citation type="submission" date="2023-11" db="EMBL/GenBank/DDBJ databases">
        <authorList>
            <person name="Hedman E."/>
            <person name="Englund M."/>
            <person name="Stromberg M."/>
            <person name="Nyberg Akerstrom W."/>
            <person name="Nylinder S."/>
            <person name="Jareborg N."/>
            <person name="Kallberg Y."/>
            <person name="Kronander E."/>
        </authorList>
    </citation>
    <scope>NUCLEOTIDE SEQUENCE [LARGE SCALE GENOMIC DNA]</scope>
</reference>
<evidence type="ECO:0000256" key="1">
    <source>
        <dbReference type="ARBA" id="ARBA00004651"/>
    </source>
</evidence>
<evidence type="ECO:0000256" key="10">
    <source>
        <dbReference type="RuleBase" id="RU351113"/>
    </source>
</evidence>
<dbReference type="GO" id="GO:0007165">
    <property type="term" value="P:signal transduction"/>
    <property type="evidence" value="ECO:0007669"/>
    <property type="project" value="UniProtKB-KW"/>
</dbReference>
<keyword evidence="8 10" id="KW-0675">Receptor</keyword>
<dbReference type="Pfam" id="PF02949">
    <property type="entry name" value="7tm_6"/>
    <property type="match status" value="1"/>
</dbReference>
<feature type="transmembrane region" description="Helical" evidence="10">
    <location>
        <begin position="273"/>
        <end position="292"/>
    </location>
</feature>
<keyword evidence="6 10" id="KW-1133">Transmembrane helix</keyword>
<keyword evidence="12" id="KW-1185">Reference proteome</keyword>
<sequence>MSRLGKYSEAKTQDFFYNINKGAVVTGLPNFWIKDVEVPRFFTTGLFTIIMRCATFCFWILILSEIGAFFTQHNLTEKQKYDRIIFTTSHPILYVIWATVAHYEDKVKGVTFHLCVSLKEMYNDLKVERQMLKKAKLFSIANVFSCVMTLVFYAFNGVTQVIRSGVSFTTVITAWPELNNTSMAANIVRALSFVIWLVLVCRTCAAFVIAISTTICLSHQYKQLQSYFYSIEENFSTEHLDQVEKERKYEESLKHGIKMHSETLLCTQVVQEIFGPVYSGQITLNIIALIILMMQMMDSEQTLFNALGMVSMASAVLSTTGILMCSAGDITIEAALLPVAMYSSGWQNCRGKSNKRVRKLLLLAMTQGQRPVVLKAFNLIELSYQSFLSIVKSSYSVFSVFY</sequence>
<feature type="transmembrane region" description="Helical" evidence="10">
    <location>
        <begin position="304"/>
        <end position="324"/>
    </location>
</feature>
<dbReference type="GO" id="GO:0005886">
    <property type="term" value="C:plasma membrane"/>
    <property type="evidence" value="ECO:0007669"/>
    <property type="project" value="UniProtKB-SubCell"/>
</dbReference>
<feature type="transmembrane region" description="Helical" evidence="10">
    <location>
        <begin position="49"/>
        <end position="70"/>
    </location>
</feature>